<feature type="transmembrane region" description="Helical" evidence="1">
    <location>
        <begin position="15"/>
        <end position="36"/>
    </location>
</feature>
<dbReference type="EMBL" id="PJRS01000009">
    <property type="protein sequence ID" value="PLR28377.1"/>
    <property type="molecule type" value="Genomic_DNA"/>
</dbReference>
<proteinExistence type="predicted"/>
<evidence type="ECO:0000256" key="1">
    <source>
        <dbReference type="SAM" id="Phobius"/>
    </source>
</evidence>
<evidence type="ECO:0000313" key="2">
    <source>
        <dbReference type="EMBL" id="PLR28377.1"/>
    </source>
</evidence>
<protein>
    <submittedName>
        <fullName evidence="2">Uncharacterized protein</fullName>
    </submittedName>
</protein>
<keyword evidence="3" id="KW-1185">Reference proteome</keyword>
<feature type="transmembrane region" description="Helical" evidence="1">
    <location>
        <begin position="174"/>
        <end position="194"/>
    </location>
</feature>
<feature type="transmembrane region" description="Helical" evidence="1">
    <location>
        <begin position="143"/>
        <end position="162"/>
    </location>
</feature>
<feature type="transmembrane region" description="Helical" evidence="1">
    <location>
        <begin position="76"/>
        <end position="100"/>
    </location>
</feature>
<accession>A0A2N5DQQ2</accession>
<comment type="caution">
    <text evidence="2">The sequence shown here is derived from an EMBL/GenBank/DDBJ whole genome shotgun (WGS) entry which is preliminary data.</text>
</comment>
<keyword evidence="1" id="KW-1133">Transmembrane helix</keyword>
<keyword evidence="1" id="KW-0812">Transmembrane</keyword>
<dbReference type="OrthoDB" id="119964at2"/>
<gene>
    <name evidence="2" type="ORF">SGCZBJ_02715</name>
</gene>
<dbReference type="RefSeq" id="WP_101716497.1">
    <property type="nucleotide sequence ID" value="NZ_PJRS01000009.1"/>
</dbReference>
<name>A0A2N5DQQ2_9CAUL</name>
<reference evidence="2 3" key="1">
    <citation type="submission" date="2017-12" db="EMBL/GenBank/DDBJ databases">
        <title>The genome sequence of Caulobacter sp. 410.</title>
        <authorList>
            <person name="Gao J."/>
            <person name="Mao X."/>
            <person name="Sun J."/>
        </authorList>
    </citation>
    <scope>NUCLEOTIDE SEQUENCE [LARGE SCALE GENOMIC DNA]</scope>
    <source>
        <strain evidence="2 3">410</strain>
    </source>
</reference>
<dbReference type="Proteomes" id="UP000234479">
    <property type="component" value="Unassembled WGS sequence"/>
</dbReference>
<dbReference type="AlphaFoldDB" id="A0A2N5DQQ2"/>
<feature type="transmembrane region" description="Helical" evidence="1">
    <location>
        <begin position="106"/>
        <end position="131"/>
    </location>
</feature>
<organism evidence="2 3">
    <name type="scientific">Caulobacter zeae</name>
    <dbReference type="NCBI Taxonomy" id="2055137"/>
    <lineage>
        <taxon>Bacteria</taxon>
        <taxon>Pseudomonadati</taxon>
        <taxon>Pseudomonadota</taxon>
        <taxon>Alphaproteobacteria</taxon>
        <taxon>Caulobacterales</taxon>
        <taxon>Caulobacteraceae</taxon>
        <taxon>Caulobacter</taxon>
    </lineage>
</organism>
<keyword evidence="1" id="KW-0472">Membrane</keyword>
<evidence type="ECO:0000313" key="3">
    <source>
        <dbReference type="Proteomes" id="UP000234479"/>
    </source>
</evidence>
<sequence>MNAFLKTSRPAPAKAAILVLVGVVGVGGSMAMLLLGRGQWPTYVGAVAMAFAAAAFASTARRLYGGEPVRPAMRGFLIGFLGAMTAYVVLLLGAVQLYLAGFTQGALGYAAALAPVIALIAAFASLGLYIFRETDELLRRITVESLLWALGATLSLATAWGIMEAFGKAPHLQLWVVAPVFALVFGLAQGLVSWRYR</sequence>
<feature type="transmembrane region" description="Helical" evidence="1">
    <location>
        <begin position="42"/>
        <end position="64"/>
    </location>
</feature>